<accession>A0ACB0KVD6</accession>
<gene>
    <name evidence="1" type="ORF">MILVUS5_LOCUS26234</name>
</gene>
<keyword evidence="2" id="KW-1185">Reference proteome</keyword>
<proteinExistence type="predicted"/>
<protein>
    <submittedName>
        <fullName evidence="1">Uncharacterized protein</fullName>
    </submittedName>
</protein>
<name>A0ACB0KVD6_TRIPR</name>
<organism evidence="1 2">
    <name type="scientific">Trifolium pratense</name>
    <name type="common">Red clover</name>
    <dbReference type="NCBI Taxonomy" id="57577"/>
    <lineage>
        <taxon>Eukaryota</taxon>
        <taxon>Viridiplantae</taxon>
        <taxon>Streptophyta</taxon>
        <taxon>Embryophyta</taxon>
        <taxon>Tracheophyta</taxon>
        <taxon>Spermatophyta</taxon>
        <taxon>Magnoliopsida</taxon>
        <taxon>eudicotyledons</taxon>
        <taxon>Gunneridae</taxon>
        <taxon>Pentapetalae</taxon>
        <taxon>rosids</taxon>
        <taxon>fabids</taxon>
        <taxon>Fabales</taxon>
        <taxon>Fabaceae</taxon>
        <taxon>Papilionoideae</taxon>
        <taxon>50 kb inversion clade</taxon>
        <taxon>NPAAA clade</taxon>
        <taxon>Hologalegina</taxon>
        <taxon>IRL clade</taxon>
        <taxon>Trifolieae</taxon>
        <taxon>Trifolium</taxon>
    </lineage>
</organism>
<evidence type="ECO:0000313" key="2">
    <source>
        <dbReference type="Proteomes" id="UP001177021"/>
    </source>
</evidence>
<dbReference type="EMBL" id="CASHSV030000311">
    <property type="protein sequence ID" value="CAJ2660234.1"/>
    <property type="molecule type" value="Genomic_DNA"/>
</dbReference>
<dbReference type="Proteomes" id="UP001177021">
    <property type="component" value="Unassembled WGS sequence"/>
</dbReference>
<sequence>MASKFIFSSFFLLVLFCLLLMRETSGCNSTYACSYANGGSLRMIQNRKMLSGLKVSLEGSSTKMKYGEKAVIGELRKVPSGPDPLHHHNIGNPIKPETP</sequence>
<reference evidence="1" key="1">
    <citation type="submission" date="2023-10" db="EMBL/GenBank/DDBJ databases">
        <authorList>
            <person name="Rodriguez Cubillos JULIANA M."/>
            <person name="De Vega J."/>
        </authorList>
    </citation>
    <scope>NUCLEOTIDE SEQUENCE</scope>
</reference>
<evidence type="ECO:0000313" key="1">
    <source>
        <dbReference type="EMBL" id="CAJ2660234.1"/>
    </source>
</evidence>
<comment type="caution">
    <text evidence="1">The sequence shown here is derived from an EMBL/GenBank/DDBJ whole genome shotgun (WGS) entry which is preliminary data.</text>
</comment>